<dbReference type="RefSeq" id="WP_380224929.1">
    <property type="nucleotide sequence ID" value="NZ_JBHSOF010000009.1"/>
</dbReference>
<dbReference type="PROSITE" id="PS50966">
    <property type="entry name" value="ZF_SWIM"/>
    <property type="match status" value="1"/>
</dbReference>
<name>A0ABW0X0F7_9ACTN</name>
<dbReference type="EMBL" id="JBHSOF010000009">
    <property type="protein sequence ID" value="MFC5663273.1"/>
    <property type="molecule type" value="Genomic_DNA"/>
</dbReference>
<keyword evidence="4" id="KW-1185">Reference proteome</keyword>
<gene>
    <name evidence="3" type="ORF">ACFP3U_09815</name>
</gene>
<dbReference type="InterPro" id="IPR007527">
    <property type="entry name" value="Znf_SWIM"/>
</dbReference>
<dbReference type="Pfam" id="PF04434">
    <property type="entry name" value="SWIM"/>
    <property type="match status" value="1"/>
</dbReference>
<proteinExistence type="predicted"/>
<organism evidence="3 4">
    <name type="scientific">Kitasatospora misakiensis</name>
    <dbReference type="NCBI Taxonomy" id="67330"/>
    <lineage>
        <taxon>Bacteria</taxon>
        <taxon>Bacillati</taxon>
        <taxon>Actinomycetota</taxon>
        <taxon>Actinomycetes</taxon>
        <taxon>Kitasatosporales</taxon>
        <taxon>Streptomycetaceae</taxon>
        <taxon>Kitasatospora</taxon>
    </lineage>
</organism>
<keyword evidence="1" id="KW-0862">Zinc</keyword>
<evidence type="ECO:0000313" key="3">
    <source>
        <dbReference type="EMBL" id="MFC5663273.1"/>
    </source>
</evidence>
<keyword evidence="1" id="KW-0479">Metal-binding</keyword>
<keyword evidence="1" id="KW-0863">Zinc-finger</keyword>
<evidence type="ECO:0000256" key="1">
    <source>
        <dbReference type="PROSITE-ProRule" id="PRU00325"/>
    </source>
</evidence>
<feature type="domain" description="SWIM-type" evidence="2">
    <location>
        <begin position="405"/>
        <end position="452"/>
    </location>
</feature>
<comment type="caution">
    <text evidence="3">The sequence shown here is derived from an EMBL/GenBank/DDBJ whole genome shotgun (WGS) entry which is preliminary data.</text>
</comment>
<protein>
    <submittedName>
        <fullName evidence="3">SWIM zinc finger family protein</fullName>
    </submittedName>
</protein>
<sequence>MSQSAHAYAYLRPSAVLDGAAGRRLALETSGGVTPFGAAAHPRFFAGFLAEPAPAAAALLAVADVAAARYYQPQLRASLDPVVTANGDRLRFESFSGCCGVYARLDVLAAGLDGDEIGHGTTNVDVNNPLREALTRIGPAEPLHLAVGPDALEVTTFDGPVVEKKVPLPERWLRGFAETQVTAAGFDLRAELPAAEAVRFLRSLPRGGRGGARTAQWVVAAGRTLRPTTRPVPGAVCLPGPERLAALQRVLRHARALRIYGPPVVGDGPAASAWEVELPGMRLTLTLSPDASRGFSGEGGVLGALATGAAAADADLVAALLAWEPRIEVAELAEQAGLTPERVRAALTRLGTAGQIGYDVAEAAYFHRQLPYDAGRAETANPRLRAARALVAAGAVRLEEGGATATVTVDDHLQRVRTDAAGAVGCTCLWWAKYRGGRGPCKHVLAVGMVREARAQDGGHREGTR</sequence>
<reference evidence="4" key="1">
    <citation type="journal article" date="2019" name="Int. J. Syst. Evol. Microbiol.">
        <title>The Global Catalogue of Microorganisms (GCM) 10K type strain sequencing project: providing services to taxonomists for standard genome sequencing and annotation.</title>
        <authorList>
            <consortium name="The Broad Institute Genomics Platform"/>
            <consortium name="The Broad Institute Genome Sequencing Center for Infectious Disease"/>
            <person name="Wu L."/>
            <person name="Ma J."/>
        </authorList>
    </citation>
    <scope>NUCLEOTIDE SEQUENCE [LARGE SCALE GENOMIC DNA]</scope>
    <source>
        <strain evidence="4">CGMCC 4.1437</strain>
    </source>
</reference>
<dbReference type="Proteomes" id="UP001595975">
    <property type="component" value="Unassembled WGS sequence"/>
</dbReference>
<evidence type="ECO:0000313" key="4">
    <source>
        <dbReference type="Proteomes" id="UP001595975"/>
    </source>
</evidence>
<evidence type="ECO:0000259" key="2">
    <source>
        <dbReference type="PROSITE" id="PS50966"/>
    </source>
</evidence>
<accession>A0ABW0X0F7</accession>